<protein>
    <submittedName>
        <fullName evidence="1">Uncharacterized protein</fullName>
    </submittedName>
</protein>
<sequence length="226" mass="26432">MSGYRYGNFQRSGRQRRKWIQNPNDRSCPIPPSYLTIQDLLAEYQVEFPPPSRLPASISYQAVELGLPECAYRTWYMMENDFEWQGSACDTLITLDNIRREPQSDAPYISDITLALFRSCFRLNHLRHIFVTSIVERETSDFVISHLYRAYRFQWPVSRHDVNLADTVTWEYGTPEYDALLGTRIGKIVAYIIIGGFQRGSVRIARIVTWPGWMMGARLNMRFDIE</sequence>
<evidence type="ECO:0000313" key="2">
    <source>
        <dbReference type="Proteomes" id="UP000191285"/>
    </source>
</evidence>
<comment type="caution">
    <text evidence="1">The sequence shown here is derived from an EMBL/GenBank/DDBJ whole genome shotgun (WGS) entry which is preliminary data.</text>
</comment>
<name>A0A1V6SYN0_9EURO</name>
<organism evidence="1 2">
    <name type="scientific">Penicillium steckii</name>
    <dbReference type="NCBI Taxonomy" id="303698"/>
    <lineage>
        <taxon>Eukaryota</taxon>
        <taxon>Fungi</taxon>
        <taxon>Dikarya</taxon>
        <taxon>Ascomycota</taxon>
        <taxon>Pezizomycotina</taxon>
        <taxon>Eurotiomycetes</taxon>
        <taxon>Eurotiomycetidae</taxon>
        <taxon>Eurotiales</taxon>
        <taxon>Aspergillaceae</taxon>
        <taxon>Penicillium</taxon>
    </lineage>
</organism>
<reference evidence="2" key="1">
    <citation type="journal article" date="2017" name="Nat. Microbiol.">
        <title>Global analysis of biosynthetic gene clusters reveals vast potential of secondary metabolite production in Penicillium species.</title>
        <authorList>
            <person name="Nielsen J.C."/>
            <person name="Grijseels S."/>
            <person name="Prigent S."/>
            <person name="Ji B."/>
            <person name="Dainat J."/>
            <person name="Nielsen K.F."/>
            <person name="Frisvad J.C."/>
            <person name="Workman M."/>
            <person name="Nielsen J."/>
        </authorList>
    </citation>
    <scope>NUCLEOTIDE SEQUENCE [LARGE SCALE GENOMIC DNA]</scope>
    <source>
        <strain evidence="2">IBT 24891</strain>
    </source>
</reference>
<dbReference type="OrthoDB" id="4366145at2759"/>
<dbReference type="AlphaFoldDB" id="A0A1V6SYN0"/>
<evidence type="ECO:0000313" key="1">
    <source>
        <dbReference type="EMBL" id="OQE19178.1"/>
    </source>
</evidence>
<dbReference type="Proteomes" id="UP000191285">
    <property type="component" value="Unassembled WGS sequence"/>
</dbReference>
<gene>
    <name evidence="1" type="ORF">PENSTE_c016G06751</name>
</gene>
<proteinExistence type="predicted"/>
<accession>A0A1V6SYN0</accession>
<dbReference type="EMBL" id="MLKD01000016">
    <property type="protein sequence ID" value="OQE19178.1"/>
    <property type="molecule type" value="Genomic_DNA"/>
</dbReference>
<keyword evidence="2" id="KW-1185">Reference proteome</keyword>